<sequence length="61" mass="6917">MERLKIPDSTPLSTGPVYCISEKVKAGVFWRGESWKGSWGHDSKGVWEPVEKWKAKGQRGQ</sequence>
<evidence type="ECO:0000313" key="1">
    <source>
        <dbReference type="EMBL" id="JAD22043.1"/>
    </source>
</evidence>
<organism evidence="1">
    <name type="scientific">Arundo donax</name>
    <name type="common">Giant reed</name>
    <name type="synonym">Donax arundinaceus</name>
    <dbReference type="NCBI Taxonomy" id="35708"/>
    <lineage>
        <taxon>Eukaryota</taxon>
        <taxon>Viridiplantae</taxon>
        <taxon>Streptophyta</taxon>
        <taxon>Embryophyta</taxon>
        <taxon>Tracheophyta</taxon>
        <taxon>Spermatophyta</taxon>
        <taxon>Magnoliopsida</taxon>
        <taxon>Liliopsida</taxon>
        <taxon>Poales</taxon>
        <taxon>Poaceae</taxon>
        <taxon>PACMAD clade</taxon>
        <taxon>Arundinoideae</taxon>
        <taxon>Arundineae</taxon>
        <taxon>Arundo</taxon>
    </lineage>
</organism>
<accession>A0A0A8Y9M8</accession>
<protein>
    <submittedName>
        <fullName evidence="1">Uncharacterized protein</fullName>
    </submittedName>
</protein>
<reference evidence="1" key="1">
    <citation type="submission" date="2014-09" db="EMBL/GenBank/DDBJ databases">
        <authorList>
            <person name="Magalhaes I.L.F."/>
            <person name="Oliveira U."/>
            <person name="Santos F.R."/>
            <person name="Vidigal T.H.D.A."/>
            <person name="Brescovit A.D."/>
            <person name="Santos A.J."/>
        </authorList>
    </citation>
    <scope>NUCLEOTIDE SEQUENCE</scope>
    <source>
        <tissue evidence="1">Shoot tissue taken approximately 20 cm above the soil surface</tissue>
    </source>
</reference>
<proteinExistence type="predicted"/>
<reference evidence="1" key="2">
    <citation type="journal article" date="2015" name="Data Brief">
        <title>Shoot transcriptome of the giant reed, Arundo donax.</title>
        <authorList>
            <person name="Barrero R.A."/>
            <person name="Guerrero F.D."/>
            <person name="Moolhuijzen P."/>
            <person name="Goolsby J.A."/>
            <person name="Tidwell J."/>
            <person name="Bellgard S.E."/>
            <person name="Bellgard M.I."/>
        </authorList>
    </citation>
    <scope>NUCLEOTIDE SEQUENCE</scope>
    <source>
        <tissue evidence="1">Shoot tissue taken approximately 20 cm above the soil surface</tissue>
    </source>
</reference>
<dbReference type="EMBL" id="GBRH01275852">
    <property type="protein sequence ID" value="JAD22043.1"/>
    <property type="molecule type" value="Transcribed_RNA"/>
</dbReference>
<name>A0A0A8Y9M8_ARUDO</name>
<dbReference type="AlphaFoldDB" id="A0A0A8Y9M8"/>